<gene>
    <name evidence="1" type="ORF">NCCP1664_07570</name>
</gene>
<name>A0A5A7NN87_9MICC</name>
<comment type="caution">
    <text evidence="1">The sequence shown here is derived from an EMBL/GenBank/DDBJ whole genome shotgun (WGS) entry which is preliminary data.</text>
</comment>
<reference evidence="1 2" key="1">
    <citation type="submission" date="2019-09" db="EMBL/GenBank/DDBJ databases">
        <title>Arthrobacter zafarii sp. nov., a moderately thermotolerant and halotolerant actinobacterium isolated from Cholistan desert soil of Pakistan.</title>
        <authorList>
            <person name="Amin A."/>
            <person name="Ahmed I."/>
            <person name="Khalid N."/>
            <person name="Schumann P."/>
            <person name="Busse H.J."/>
            <person name="Khan I.U."/>
            <person name="Li S."/>
            <person name="Li W.J."/>
        </authorList>
    </citation>
    <scope>NUCLEOTIDE SEQUENCE [LARGE SCALE GENOMIC DNA]</scope>
    <source>
        <strain evidence="1 2">NCCP-1664</strain>
    </source>
</reference>
<accession>A0A5A7NN87</accession>
<keyword evidence="2" id="KW-1185">Reference proteome</keyword>
<dbReference type="EMBL" id="BKDJ01000002">
    <property type="protein sequence ID" value="GER22260.1"/>
    <property type="molecule type" value="Genomic_DNA"/>
</dbReference>
<protein>
    <submittedName>
        <fullName evidence="1">Uncharacterized protein</fullName>
    </submittedName>
</protein>
<organism evidence="1 2">
    <name type="scientific">Zafaria cholistanensis</name>
    <dbReference type="NCBI Taxonomy" id="1682741"/>
    <lineage>
        <taxon>Bacteria</taxon>
        <taxon>Bacillati</taxon>
        <taxon>Actinomycetota</taxon>
        <taxon>Actinomycetes</taxon>
        <taxon>Micrococcales</taxon>
        <taxon>Micrococcaceae</taxon>
        <taxon>Zafaria</taxon>
    </lineage>
</organism>
<evidence type="ECO:0000313" key="2">
    <source>
        <dbReference type="Proteomes" id="UP000325307"/>
    </source>
</evidence>
<dbReference type="RefSeq" id="WP_216364649.1">
    <property type="nucleotide sequence ID" value="NZ_BKDJ01000002.1"/>
</dbReference>
<evidence type="ECO:0000313" key="1">
    <source>
        <dbReference type="EMBL" id="GER22260.1"/>
    </source>
</evidence>
<dbReference type="Proteomes" id="UP000325307">
    <property type="component" value="Unassembled WGS sequence"/>
</dbReference>
<sequence>MERLARTHGAFNLAAGLWPLLHYRSFAGVTGPKVDKWLVQTVAGLSMAIGYAMVRAGSSPEGMAAARRLGVGSALAFGAVDAAYGSKGRIRRVYLVDLAVELAWLAAWASVRREAKARRRSLASGSRRPT</sequence>
<proteinExistence type="predicted"/>
<dbReference type="AlphaFoldDB" id="A0A5A7NN87"/>